<dbReference type="Proteomes" id="UP000887576">
    <property type="component" value="Unplaced"/>
</dbReference>
<protein>
    <submittedName>
        <fullName evidence="2">Protein kinase domain-containing protein</fullName>
    </submittedName>
</protein>
<name>A0AC34QJZ2_9BILA</name>
<accession>A0AC34QJZ2</accession>
<evidence type="ECO:0000313" key="1">
    <source>
        <dbReference type="Proteomes" id="UP000887576"/>
    </source>
</evidence>
<dbReference type="WBParaSite" id="JU765_v2.g17132.t1">
    <property type="protein sequence ID" value="JU765_v2.g17132.t1"/>
    <property type="gene ID" value="JU765_v2.g17132"/>
</dbReference>
<sequence>MVFLPKDVIMSAEESANVIRVSETDPYNEDWTPAFDARDSVSLKTDEKFTDWYDVFENLGEGKFGKVYRCVEKSTKLELAAKCIRLKRDADKKQVEKEVSFMTRMRHKCIAQIYDAFVASANEVVLIMEIVHGGELFDRVVEENYILTETAVAMIVYQICEAIRYIHSHNIIHLDLKPENIMCVSQTGNQIKLIDFGLAQYYDGEHDLLFMAGTPEFAAPEVIKFEPLDFHTDMWSVGVIVYILLSGESPFLGDNLALTYYNVERGLWEFCEEFEENGVSEEAKDFINKLLILDKSQRMLPNDCLQHPWILNHREKARQIAQLKVEDDSSKIDTTKLRNYVKNKRFRRAVFGVLFINTIVRTFRTLKEKHCESGVKYVQTMLDAVKHEKEKTDEETPLLKRAASMIKRKHIIEEGEPGPSTIISKEHDKQQRVDSGLGESSTKVSAIEEEIKILETNSENFPVNLKEHDLENLTIKLEKQNEVSSKIGGKHGNENTTFKKIKKPKKASSEASQDSALSPLVNVSILTEKEAKDMNTRLTRAEAPDQVPELLTTTSSSAAVTSTTTATSEDENPPKVKKIIRKKKVPKPVLTLRDVEVPVVKYADDTKKTSIAKKAKKKSLENILETSSKTSPESPKKEESPENKSSSDIMENVETQPIQALIARRKSSAKPGGLVGNLLAKLEQKQEQKPPMRLAVSGAIPKRISDGLPKPALWNAASDVVKINGQNAKIEKIQEEPIIDEKKSNIEIPIQLERKIVSEKRTSIKKKAIKAENSMADEKIQQSEKSSVSKCEVEIETKTNIQEGNQNSCNSSKALYEKQTKVIEKERLENSTSEIKKIFAEKILDNSQKLGLSQIKIENGKKIIATSLKLKDKEENKTIIGAKLRNDESNGAIVLEQKKVQEINVMLNDEEKSTNVQTKQKIMATTKPPKPPSNSSTMKKKKIGTKNKNRSLDDLLDKNDTESSLNKKNVTFSNEILDSKIEQEQNSFSPFQRTQSTGNISNKEQTSTQSLDHVPGRKKSLLNPEEIEQLQAKERDAYNFDSLKNLLERRVSGDPPVDEYEQWRKAKAEEVRNSLHDSSNIKRAMKKWISMDKQNQQ</sequence>
<reference evidence="2" key="1">
    <citation type="submission" date="2022-11" db="UniProtKB">
        <authorList>
            <consortium name="WormBaseParasite"/>
        </authorList>
    </citation>
    <scope>IDENTIFICATION</scope>
</reference>
<evidence type="ECO:0000313" key="2">
    <source>
        <dbReference type="WBParaSite" id="JU765_v2.g17132.t1"/>
    </source>
</evidence>
<proteinExistence type="predicted"/>
<organism evidence="1 2">
    <name type="scientific">Panagrolaimus sp. JU765</name>
    <dbReference type="NCBI Taxonomy" id="591449"/>
    <lineage>
        <taxon>Eukaryota</taxon>
        <taxon>Metazoa</taxon>
        <taxon>Ecdysozoa</taxon>
        <taxon>Nematoda</taxon>
        <taxon>Chromadorea</taxon>
        <taxon>Rhabditida</taxon>
        <taxon>Tylenchina</taxon>
        <taxon>Panagrolaimomorpha</taxon>
        <taxon>Panagrolaimoidea</taxon>
        <taxon>Panagrolaimidae</taxon>
        <taxon>Panagrolaimus</taxon>
    </lineage>
</organism>